<evidence type="ECO:0008006" key="4">
    <source>
        <dbReference type="Google" id="ProtNLM"/>
    </source>
</evidence>
<evidence type="ECO:0000256" key="1">
    <source>
        <dbReference type="SAM" id="MobiDB-lite"/>
    </source>
</evidence>
<dbReference type="CDD" id="cd00303">
    <property type="entry name" value="retropepsin_like"/>
    <property type="match status" value="1"/>
</dbReference>
<dbReference type="SUPFAM" id="SSF50630">
    <property type="entry name" value="Acid proteases"/>
    <property type="match status" value="1"/>
</dbReference>
<reference evidence="2 3" key="1">
    <citation type="journal article" date="2018" name="PLoS Genet.">
        <title>Population sequencing reveals clonal diversity and ancestral inbreeding in the grapevine cultivar Chardonnay.</title>
        <authorList>
            <person name="Roach M.J."/>
            <person name="Johnson D.L."/>
            <person name="Bohlmann J."/>
            <person name="van Vuuren H.J."/>
            <person name="Jones S.J."/>
            <person name="Pretorius I.S."/>
            <person name="Schmidt S.A."/>
            <person name="Borneman A.R."/>
        </authorList>
    </citation>
    <scope>NUCLEOTIDE SEQUENCE [LARGE SCALE GENOMIC DNA]</scope>
    <source>
        <strain evidence="3">cv. Chardonnay</strain>
        <tissue evidence="2">Leaf</tissue>
    </source>
</reference>
<evidence type="ECO:0000313" key="2">
    <source>
        <dbReference type="EMBL" id="RVW78297.1"/>
    </source>
</evidence>
<dbReference type="AlphaFoldDB" id="A0A438H1Z8"/>
<comment type="caution">
    <text evidence="2">The sequence shown here is derived from an EMBL/GenBank/DDBJ whole genome shotgun (WGS) entry which is preliminary data.</text>
</comment>
<protein>
    <recommendedName>
        <fullName evidence="4">Aspartic peptidase DDI1-type domain-containing protein</fullName>
    </recommendedName>
</protein>
<organism evidence="2 3">
    <name type="scientific">Vitis vinifera</name>
    <name type="common">Grape</name>
    <dbReference type="NCBI Taxonomy" id="29760"/>
    <lineage>
        <taxon>Eukaryota</taxon>
        <taxon>Viridiplantae</taxon>
        <taxon>Streptophyta</taxon>
        <taxon>Embryophyta</taxon>
        <taxon>Tracheophyta</taxon>
        <taxon>Spermatophyta</taxon>
        <taxon>Magnoliopsida</taxon>
        <taxon>eudicotyledons</taxon>
        <taxon>Gunneridae</taxon>
        <taxon>Pentapetalae</taxon>
        <taxon>rosids</taxon>
        <taxon>Vitales</taxon>
        <taxon>Vitaceae</taxon>
        <taxon>Viteae</taxon>
        <taxon>Vitis</taxon>
    </lineage>
</organism>
<evidence type="ECO:0000313" key="3">
    <source>
        <dbReference type="Proteomes" id="UP000288805"/>
    </source>
</evidence>
<feature type="compositionally biased region" description="Basic and acidic residues" evidence="1">
    <location>
        <begin position="1"/>
        <end position="16"/>
    </location>
</feature>
<dbReference type="PANTHER" id="PTHR33067:SF32">
    <property type="entry name" value="ASPARTIC PEPTIDASE DDI1-TYPE DOMAIN-CONTAINING PROTEIN"/>
    <property type="match status" value="1"/>
</dbReference>
<gene>
    <name evidence="2" type="ORF">CK203_055783</name>
</gene>
<name>A0A438H1Z8_VITVI</name>
<dbReference type="EMBL" id="QGNW01000298">
    <property type="protein sequence ID" value="RVW78297.1"/>
    <property type="molecule type" value="Genomic_DNA"/>
</dbReference>
<proteinExistence type="predicted"/>
<dbReference type="PANTHER" id="PTHR33067">
    <property type="entry name" value="RNA-DIRECTED DNA POLYMERASE-RELATED"/>
    <property type="match status" value="1"/>
</dbReference>
<dbReference type="Gene3D" id="2.40.70.10">
    <property type="entry name" value="Acid Proteases"/>
    <property type="match status" value="1"/>
</dbReference>
<dbReference type="Proteomes" id="UP000288805">
    <property type="component" value="Unassembled WGS sequence"/>
</dbReference>
<sequence length="159" mass="17411">MNAIPEKELQKEEMLKKSTSPPFPQALHGKKGIRNASEILESPLKYKDPGSPTISVMIGGKVLEKALLDLGASVNLLPYSVYKQLGLGDLKPTTITLSLADRSVTIPRGLIEDVLVQVDNFYNPVDFIVLDTDPTVKEANLVPIILGNISCYLQCNHQL</sequence>
<feature type="region of interest" description="Disordered" evidence="1">
    <location>
        <begin position="1"/>
        <end position="28"/>
    </location>
</feature>
<accession>A0A438H1Z8</accession>
<dbReference type="InterPro" id="IPR021109">
    <property type="entry name" value="Peptidase_aspartic_dom_sf"/>
</dbReference>
<dbReference type="Pfam" id="PF13650">
    <property type="entry name" value="Asp_protease_2"/>
    <property type="match status" value="1"/>
</dbReference>